<feature type="transmembrane region" description="Helical" evidence="7">
    <location>
        <begin position="435"/>
        <end position="452"/>
    </location>
</feature>
<evidence type="ECO:0000256" key="5">
    <source>
        <dbReference type="ARBA" id="ARBA00038359"/>
    </source>
</evidence>
<dbReference type="OrthoDB" id="5417887at2759"/>
<organism evidence="11">
    <name type="scientific">Leptosphaeria maculans (strain JN3 / isolate v23.1.3 / race Av1-4-5-6-7-8)</name>
    <name type="common">Blackleg fungus</name>
    <name type="synonym">Phoma lingam</name>
    <dbReference type="NCBI Taxonomy" id="985895"/>
    <lineage>
        <taxon>Eukaryota</taxon>
        <taxon>Fungi</taxon>
        <taxon>Dikarya</taxon>
        <taxon>Ascomycota</taxon>
        <taxon>Pezizomycotina</taxon>
        <taxon>Dothideomycetes</taxon>
        <taxon>Pleosporomycetidae</taxon>
        <taxon>Pleosporales</taxon>
        <taxon>Pleosporineae</taxon>
        <taxon>Leptosphaeriaceae</taxon>
        <taxon>Plenodomus</taxon>
        <taxon>Plenodomus lingam/Leptosphaeria maculans species complex</taxon>
    </lineage>
</organism>
<proteinExistence type="inferred from homology"/>
<dbReference type="VEuPathDB" id="FungiDB:LEMA_P078430.1"/>
<evidence type="ECO:0000313" key="11">
    <source>
        <dbReference type="Proteomes" id="UP000002668"/>
    </source>
</evidence>
<comment type="subcellular location">
    <subcellularLocation>
        <location evidence="1">Membrane</location>
        <topology evidence="1">Multi-pass membrane protein</topology>
    </subcellularLocation>
</comment>
<dbReference type="STRING" id="985895.E5A4Q6"/>
<keyword evidence="4 7" id="KW-0472">Membrane</keyword>
<dbReference type="EMBL" id="FP929134">
    <property type="protein sequence ID" value="CBX98604.1"/>
    <property type="molecule type" value="Genomic_DNA"/>
</dbReference>
<dbReference type="AlphaFoldDB" id="E5A4Q6"/>
<sequence length="622" mass="69879">MPKVGTAIFPAFLSALLLAHTMDSAHASRAAELCPPGHGNLISAPSLSCPLGRWEAGGRRFSASRHSLAVNRIGRRSASKLFRTSWFLHWEPPSHLRLQNWLVDHAIPQNLCSDAGRQSCCCVTTPGGVASSGAGLFHQFLLRDISFHPMVTPGSGSDCVAFLIRKHALGTGIEKSPPIHAGDCAEELNAWLLFLPSHVLGLRRLNQNIHGGMCLTSIPFPISFTLQTSTPGPKHAKMIFPREDDDKPIPNYVDPTVRLNIGIWTLFAGATVFLALRIWIKITRRHGLWWDDRILLISWVSQAFIQVSVNRASAEKPSKVILFANDIIISIEYATGYVQHKWNDRMHILISISSCGTLIGQALTKTAFAVTLLKLTKNWLKWILWYIIISMNAYMIAKVILQWAKVCGNSSYDVHYRLDFCLDSKFREDFKEGGNVYNVIMDFILATFPWIITWKLDMRRVEKIGLCVAMSLGMVVAIVAAVRIGWKDEGNPKDEWYFWRNAHSNIWYSSEVVGTIIVQCIPVLRPLLRDIHTSLTSRRLGSTVNHTARQSKMPAFGPTIGSKPSHRAHIYSDAAEEFSDTKSDPSSDSWDNQGIYHRRDFEMTSIEITSPQDRHTRDDFLP</sequence>
<dbReference type="PANTHER" id="PTHR33048:SF147">
    <property type="entry name" value="INTEGRAL MEMBRANE PROTEIN"/>
    <property type="match status" value="1"/>
</dbReference>
<feature type="compositionally biased region" description="Basic and acidic residues" evidence="6">
    <location>
        <begin position="612"/>
        <end position="622"/>
    </location>
</feature>
<dbReference type="PANTHER" id="PTHR33048">
    <property type="entry name" value="PTH11-LIKE INTEGRAL MEMBRANE PROTEIN (AFU_ORTHOLOGUE AFUA_5G11245)"/>
    <property type="match status" value="1"/>
</dbReference>
<feature type="transmembrane region" description="Helical" evidence="7">
    <location>
        <begin position="383"/>
        <end position="404"/>
    </location>
</feature>
<comment type="similarity">
    <text evidence="5">Belongs to the SAT4 family.</text>
</comment>
<keyword evidence="2 7" id="KW-0812">Transmembrane</keyword>
<evidence type="ECO:0000256" key="1">
    <source>
        <dbReference type="ARBA" id="ARBA00004141"/>
    </source>
</evidence>
<evidence type="ECO:0000256" key="2">
    <source>
        <dbReference type="ARBA" id="ARBA00022692"/>
    </source>
</evidence>
<protein>
    <recommendedName>
        <fullName evidence="9">Rhodopsin domain-containing protein</fullName>
    </recommendedName>
</protein>
<gene>
    <name evidence="10" type="ORF">LEMA_P078430.1</name>
</gene>
<feature type="domain" description="Rhodopsin" evidence="9">
    <location>
        <begin position="276"/>
        <end position="529"/>
    </location>
</feature>
<name>E5A4Q6_LEPMJ</name>
<evidence type="ECO:0000256" key="3">
    <source>
        <dbReference type="ARBA" id="ARBA00022989"/>
    </source>
</evidence>
<evidence type="ECO:0000256" key="8">
    <source>
        <dbReference type="SAM" id="SignalP"/>
    </source>
</evidence>
<feature type="chain" id="PRO_5003193365" description="Rhodopsin domain-containing protein" evidence="8">
    <location>
        <begin position="28"/>
        <end position="622"/>
    </location>
</feature>
<evidence type="ECO:0000313" key="10">
    <source>
        <dbReference type="EMBL" id="CBX98604.1"/>
    </source>
</evidence>
<accession>E5A4Q6</accession>
<dbReference type="eggNOG" id="ENOG502SMIC">
    <property type="taxonomic scope" value="Eukaryota"/>
</dbReference>
<feature type="transmembrane region" description="Helical" evidence="7">
    <location>
        <begin position="464"/>
        <end position="486"/>
    </location>
</feature>
<feature type="transmembrane region" description="Helical" evidence="7">
    <location>
        <begin position="261"/>
        <end position="280"/>
    </location>
</feature>
<evidence type="ECO:0000256" key="4">
    <source>
        <dbReference type="ARBA" id="ARBA00023136"/>
    </source>
</evidence>
<dbReference type="InterPro" id="IPR049326">
    <property type="entry name" value="Rhodopsin_dom_fungi"/>
</dbReference>
<dbReference type="InParanoid" id="E5A4Q6"/>
<feature type="transmembrane region" description="Helical" evidence="7">
    <location>
        <begin position="506"/>
        <end position="528"/>
    </location>
</feature>
<dbReference type="Pfam" id="PF20684">
    <property type="entry name" value="Fung_rhodopsin"/>
    <property type="match status" value="1"/>
</dbReference>
<keyword evidence="11" id="KW-1185">Reference proteome</keyword>
<dbReference type="Proteomes" id="UP000002668">
    <property type="component" value="Genome"/>
</dbReference>
<feature type="region of interest" description="Disordered" evidence="6">
    <location>
        <begin position="601"/>
        <end position="622"/>
    </location>
</feature>
<feature type="region of interest" description="Disordered" evidence="6">
    <location>
        <begin position="575"/>
        <end position="594"/>
    </location>
</feature>
<keyword evidence="8" id="KW-0732">Signal</keyword>
<dbReference type="GO" id="GO:0016020">
    <property type="term" value="C:membrane"/>
    <property type="evidence" value="ECO:0007669"/>
    <property type="project" value="UniProtKB-SubCell"/>
</dbReference>
<reference evidence="11" key="1">
    <citation type="journal article" date="2011" name="Nat. Commun.">
        <title>Effector diversification within compartments of the Leptosphaeria maculans genome affected by Repeat-Induced Point mutations.</title>
        <authorList>
            <person name="Rouxel T."/>
            <person name="Grandaubert J."/>
            <person name="Hane J.K."/>
            <person name="Hoede C."/>
            <person name="van de Wouw A.P."/>
            <person name="Couloux A."/>
            <person name="Dominguez V."/>
            <person name="Anthouard V."/>
            <person name="Bally P."/>
            <person name="Bourras S."/>
            <person name="Cozijnsen A.J."/>
            <person name="Ciuffetti L.M."/>
            <person name="Degrave A."/>
            <person name="Dilmaghani A."/>
            <person name="Duret L."/>
            <person name="Fudal I."/>
            <person name="Goodwin S.B."/>
            <person name="Gout L."/>
            <person name="Glaser N."/>
            <person name="Linglin J."/>
            <person name="Kema G.H.J."/>
            <person name="Lapalu N."/>
            <person name="Lawrence C.B."/>
            <person name="May K."/>
            <person name="Meyer M."/>
            <person name="Ollivier B."/>
            <person name="Poulain J."/>
            <person name="Schoch C.L."/>
            <person name="Simon A."/>
            <person name="Spatafora J.W."/>
            <person name="Stachowiak A."/>
            <person name="Turgeon B.G."/>
            <person name="Tyler B.M."/>
            <person name="Vincent D."/>
            <person name="Weissenbach J."/>
            <person name="Amselem J."/>
            <person name="Quesneville H."/>
            <person name="Oliver R.P."/>
            <person name="Wincker P."/>
            <person name="Balesdent M.-H."/>
            <person name="Howlett B.J."/>
        </authorList>
    </citation>
    <scope>NUCLEOTIDE SEQUENCE [LARGE SCALE GENOMIC DNA]</scope>
    <source>
        <strain evidence="11">JN3 / isolate v23.1.3 / race Av1-4-5-6-7-8</strain>
    </source>
</reference>
<dbReference type="HOGENOM" id="CLU_439450_0_0_1"/>
<evidence type="ECO:0000259" key="9">
    <source>
        <dbReference type="Pfam" id="PF20684"/>
    </source>
</evidence>
<keyword evidence="3 7" id="KW-1133">Transmembrane helix</keyword>
<evidence type="ECO:0000256" key="6">
    <source>
        <dbReference type="SAM" id="MobiDB-lite"/>
    </source>
</evidence>
<feature type="signal peptide" evidence="8">
    <location>
        <begin position="1"/>
        <end position="27"/>
    </location>
</feature>
<dbReference type="InterPro" id="IPR052337">
    <property type="entry name" value="SAT4-like"/>
</dbReference>
<evidence type="ECO:0000256" key="7">
    <source>
        <dbReference type="SAM" id="Phobius"/>
    </source>
</evidence>